<feature type="domain" description="Hydroxymethylglutaryl-CoA reductase-like" evidence="6">
    <location>
        <begin position="27"/>
        <end position="130"/>
    </location>
</feature>
<evidence type="ECO:0000259" key="6">
    <source>
        <dbReference type="Pfam" id="PF25653"/>
    </source>
</evidence>
<dbReference type="InterPro" id="IPR009029">
    <property type="entry name" value="HMG_CoA_Rdtase_sub-bd_dom_sf"/>
</dbReference>
<dbReference type="SUPFAM" id="SSF55035">
    <property type="entry name" value="NAD-binding domain of HMG-CoA reductase"/>
    <property type="match status" value="1"/>
</dbReference>
<keyword evidence="3" id="KW-0521">NADP</keyword>
<dbReference type="EMBL" id="BJXR01000036">
    <property type="protein sequence ID" value="GEN09936.1"/>
    <property type="molecule type" value="Genomic_DNA"/>
</dbReference>
<name>A0A511T6Y9_MYXFU</name>
<dbReference type="GO" id="GO:0004420">
    <property type="term" value="F:hydroxymethylglutaryl-CoA reductase (NADPH) activity"/>
    <property type="evidence" value="ECO:0007669"/>
    <property type="project" value="UniProtKB-EC"/>
</dbReference>
<dbReference type="PRINTS" id="PR00071">
    <property type="entry name" value="HMGCOARDTASE"/>
</dbReference>
<evidence type="ECO:0000256" key="1">
    <source>
        <dbReference type="ARBA" id="ARBA00007661"/>
    </source>
</evidence>
<dbReference type="Pfam" id="PF25653">
    <property type="entry name" value="HMG-CoA_red_N"/>
    <property type="match status" value="1"/>
</dbReference>
<comment type="similarity">
    <text evidence="1">Belongs to the HMG-CoA reductase family.</text>
</comment>
<keyword evidence="4" id="KW-0560">Oxidoreductase</keyword>
<evidence type="ECO:0000256" key="3">
    <source>
        <dbReference type="ARBA" id="ARBA00022857"/>
    </source>
</evidence>
<dbReference type="InterPro" id="IPR009023">
    <property type="entry name" value="HMG_CoA_Rdtase_NAD(P)-bd_sf"/>
</dbReference>
<dbReference type="InterPro" id="IPR002202">
    <property type="entry name" value="HMG_CoA_Rdtase"/>
</dbReference>
<dbReference type="InterPro" id="IPR057868">
    <property type="entry name" value="HMG-CoA"/>
</dbReference>
<evidence type="ECO:0000256" key="5">
    <source>
        <dbReference type="SAM" id="MobiDB-lite"/>
    </source>
</evidence>
<reference evidence="7 8" key="1">
    <citation type="submission" date="2019-07" db="EMBL/GenBank/DDBJ databases">
        <title>Whole genome shotgun sequence of Myxococcus fulvus NBRC 100333.</title>
        <authorList>
            <person name="Hosoyama A."/>
            <person name="Uohara A."/>
            <person name="Ohji S."/>
            <person name="Ichikawa N."/>
        </authorList>
    </citation>
    <scope>NUCLEOTIDE SEQUENCE [LARGE SCALE GENOMIC DNA]</scope>
    <source>
        <strain evidence="7 8">NBRC 100333</strain>
    </source>
</reference>
<evidence type="ECO:0000313" key="7">
    <source>
        <dbReference type="EMBL" id="GEN09936.1"/>
    </source>
</evidence>
<proteinExistence type="inferred from homology"/>
<dbReference type="GO" id="GO:0015936">
    <property type="term" value="P:coenzyme A metabolic process"/>
    <property type="evidence" value="ECO:0007669"/>
    <property type="project" value="InterPro"/>
</dbReference>
<accession>A0A511T6Y9</accession>
<dbReference type="AlphaFoldDB" id="A0A511T6Y9"/>
<organism evidence="7 8">
    <name type="scientific">Myxococcus fulvus</name>
    <dbReference type="NCBI Taxonomy" id="33"/>
    <lineage>
        <taxon>Bacteria</taxon>
        <taxon>Pseudomonadati</taxon>
        <taxon>Myxococcota</taxon>
        <taxon>Myxococcia</taxon>
        <taxon>Myxococcales</taxon>
        <taxon>Cystobacterineae</taxon>
        <taxon>Myxococcaceae</taxon>
        <taxon>Myxococcus</taxon>
    </lineage>
</organism>
<dbReference type="Proteomes" id="UP000321514">
    <property type="component" value="Unassembled WGS sequence"/>
</dbReference>
<dbReference type="PANTHER" id="PTHR10572">
    <property type="entry name" value="3-HYDROXY-3-METHYLGLUTARYL-COENZYME A REDUCTASE"/>
    <property type="match status" value="1"/>
</dbReference>
<gene>
    <name evidence="7" type="ORF">MFU01_49730</name>
</gene>
<dbReference type="CDD" id="cd00643">
    <property type="entry name" value="HMG-CoA_reductase_classI"/>
    <property type="match status" value="1"/>
</dbReference>
<dbReference type="EC" id="1.1.1.34" evidence="2"/>
<dbReference type="Gene3D" id="3.90.770.10">
    <property type="entry name" value="3-hydroxy-3-methylglutaryl-coenzyme A Reductase, Chain A, domain 2"/>
    <property type="match status" value="1"/>
</dbReference>
<feature type="region of interest" description="Disordered" evidence="5">
    <location>
        <begin position="1"/>
        <end position="22"/>
    </location>
</feature>
<sequence length="528" mass="56846">MFPVGGDMSNEGTGLDGAAPRMLGPRLRNRRGAVEVALTNHVADLQLIRVGAVRVNGGEVPLEDIVLVPEEGAVWPGTHLSSQCPFPFERQQRVCLRVGIPPLEVGEHRVELELECGVHGVIRADVTQVIDEPHPEADGRIPRALDDDFAEEVVHARQAHAEQWSGTRLNHVTRHSFEPSHARSACEHFTGVAQVPLGLAGPLIIQGEHAHGPYLIPLATTEGAMVASYNRGIKLLNACGGARCTVLEDAMQRAPVFVFDDAKAGREFSRWLRANEAAIAEQAEATSHVAKLLRLETYQLHRFVFVRFNFATGDAAGQNMVGKATFAALLWIREQYPHIRASFLDGNVSTDKKSSRLNILQTRGKRVTAEVVVPKELLLSKMRTSVQQVILLQRVSAEGSSLAGAHNNGCQSANALAALFIATGQDVAALAESAAGDLYMDETPEGDLRASITLPSLVLATHGGGTGLPTQRECLELMDCFGRGKVRRLAEIVAGVVLAGELSLACAVASALGSEEWVTSHESLGRHH</sequence>
<dbReference type="GO" id="GO:0008299">
    <property type="term" value="P:isoprenoid biosynthetic process"/>
    <property type="evidence" value="ECO:0007669"/>
    <property type="project" value="InterPro"/>
</dbReference>
<evidence type="ECO:0000256" key="4">
    <source>
        <dbReference type="ARBA" id="ARBA00023002"/>
    </source>
</evidence>
<dbReference type="InterPro" id="IPR023074">
    <property type="entry name" value="HMG_CoA_Rdtase_cat_sf"/>
</dbReference>
<evidence type="ECO:0000256" key="2">
    <source>
        <dbReference type="ARBA" id="ARBA00012999"/>
    </source>
</evidence>
<dbReference type="Gene3D" id="3.30.70.420">
    <property type="entry name" value="Hydroxymethylglutaryl-CoA reductase, class I/II, NAD/NADP-binding domain"/>
    <property type="match status" value="1"/>
</dbReference>
<comment type="caution">
    <text evidence="7">The sequence shown here is derived from an EMBL/GenBank/DDBJ whole genome shotgun (WGS) entry which is preliminary data.</text>
</comment>
<evidence type="ECO:0000313" key="8">
    <source>
        <dbReference type="Proteomes" id="UP000321514"/>
    </source>
</evidence>
<dbReference type="PROSITE" id="PS50065">
    <property type="entry name" value="HMG_COA_REDUCTASE_4"/>
    <property type="match status" value="1"/>
</dbReference>
<protein>
    <recommendedName>
        <fullName evidence="2">hydroxymethylglutaryl-CoA reductase (NADPH)</fullName>
        <ecNumber evidence="2">1.1.1.34</ecNumber>
    </recommendedName>
</protein>
<dbReference type="Pfam" id="PF00368">
    <property type="entry name" value="HMG-CoA_red"/>
    <property type="match status" value="1"/>
</dbReference>
<dbReference type="PANTHER" id="PTHR10572:SF24">
    <property type="entry name" value="3-HYDROXY-3-METHYLGLUTARYL-COENZYME A REDUCTASE"/>
    <property type="match status" value="1"/>
</dbReference>
<dbReference type="SUPFAM" id="SSF56542">
    <property type="entry name" value="Substrate-binding domain of HMG-CoA reductase"/>
    <property type="match status" value="1"/>
</dbReference>
<dbReference type="STRING" id="1334629.MFUL124B02_20210"/>
<dbReference type="InterPro" id="IPR004554">
    <property type="entry name" value="HMG_CoA_Rdtase_eu_arc"/>
</dbReference>